<accession>A0ABV2Z1K6</accession>
<proteinExistence type="predicted"/>
<organism evidence="4 5">
    <name type="scientific">Streptomyces catenulae</name>
    <dbReference type="NCBI Taxonomy" id="66875"/>
    <lineage>
        <taxon>Bacteria</taxon>
        <taxon>Bacillati</taxon>
        <taxon>Actinomycetota</taxon>
        <taxon>Actinomycetes</taxon>
        <taxon>Kitasatosporales</taxon>
        <taxon>Streptomycetaceae</taxon>
        <taxon>Streptomyces</taxon>
    </lineage>
</organism>
<feature type="DNA-binding region" description="H-T-H motif" evidence="2">
    <location>
        <begin position="32"/>
        <end position="51"/>
    </location>
</feature>
<gene>
    <name evidence="4" type="ORF">AB0E61_17515</name>
</gene>
<dbReference type="InterPro" id="IPR009057">
    <property type="entry name" value="Homeodomain-like_sf"/>
</dbReference>
<evidence type="ECO:0000259" key="3">
    <source>
        <dbReference type="PROSITE" id="PS50977"/>
    </source>
</evidence>
<dbReference type="InterPro" id="IPR001647">
    <property type="entry name" value="HTH_TetR"/>
</dbReference>
<protein>
    <submittedName>
        <fullName evidence="4">TetR/AcrR family transcriptional regulator</fullName>
    </submittedName>
</protein>
<dbReference type="Proteomes" id="UP001550853">
    <property type="component" value="Unassembled WGS sequence"/>
</dbReference>
<dbReference type="Gene3D" id="1.10.357.10">
    <property type="entry name" value="Tetracycline Repressor, domain 2"/>
    <property type="match status" value="1"/>
</dbReference>
<name>A0ABV2Z1K6_9ACTN</name>
<dbReference type="EMBL" id="JBEZVI010000013">
    <property type="protein sequence ID" value="MEU3711885.1"/>
    <property type="molecule type" value="Genomic_DNA"/>
</dbReference>
<evidence type="ECO:0000313" key="4">
    <source>
        <dbReference type="EMBL" id="MEU3711885.1"/>
    </source>
</evidence>
<keyword evidence="1 2" id="KW-0238">DNA-binding</keyword>
<dbReference type="PANTHER" id="PTHR30055:SF187">
    <property type="entry name" value="TRANSCRIPTIONAL REGULATORY PROTEIN"/>
    <property type="match status" value="1"/>
</dbReference>
<feature type="domain" description="HTH tetR-type" evidence="3">
    <location>
        <begin position="9"/>
        <end position="69"/>
    </location>
</feature>
<dbReference type="PRINTS" id="PR00455">
    <property type="entry name" value="HTHTETR"/>
</dbReference>
<dbReference type="InterPro" id="IPR036271">
    <property type="entry name" value="Tet_transcr_reg_TetR-rel_C_sf"/>
</dbReference>
<evidence type="ECO:0000313" key="5">
    <source>
        <dbReference type="Proteomes" id="UP001550853"/>
    </source>
</evidence>
<evidence type="ECO:0000256" key="2">
    <source>
        <dbReference type="PROSITE-ProRule" id="PRU00335"/>
    </source>
</evidence>
<keyword evidence="5" id="KW-1185">Reference proteome</keyword>
<dbReference type="PROSITE" id="PS50977">
    <property type="entry name" value="HTH_TETR_2"/>
    <property type="match status" value="1"/>
</dbReference>
<reference evidence="4 5" key="1">
    <citation type="submission" date="2024-06" db="EMBL/GenBank/DDBJ databases">
        <title>The Natural Products Discovery Center: Release of the First 8490 Sequenced Strains for Exploring Actinobacteria Biosynthetic Diversity.</title>
        <authorList>
            <person name="Kalkreuter E."/>
            <person name="Kautsar S.A."/>
            <person name="Yang D."/>
            <person name="Bader C.D."/>
            <person name="Teijaro C.N."/>
            <person name="Fluegel L."/>
            <person name="Davis C.M."/>
            <person name="Simpson J.R."/>
            <person name="Lauterbach L."/>
            <person name="Steele A.D."/>
            <person name="Gui C."/>
            <person name="Meng S."/>
            <person name="Li G."/>
            <person name="Viehrig K."/>
            <person name="Ye F."/>
            <person name="Su P."/>
            <person name="Kiefer A.F."/>
            <person name="Nichols A."/>
            <person name="Cepeda A.J."/>
            <person name="Yan W."/>
            <person name="Fan B."/>
            <person name="Jiang Y."/>
            <person name="Adhikari A."/>
            <person name="Zheng C.-J."/>
            <person name="Schuster L."/>
            <person name="Cowan T.M."/>
            <person name="Smanski M.J."/>
            <person name="Chevrette M.G."/>
            <person name="De Carvalho L.P.S."/>
            <person name="Shen B."/>
        </authorList>
    </citation>
    <scope>NUCLEOTIDE SEQUENCE [LARGE SCALE GENOMIC DNA]</scope>
    <source>
        <strain evidence="4 5">NPDC033039</strain>
    </source>
</reference>
<dbReference type="RefSeq" id="WP_030286010.1">
    <property type="nucleotide sequence ID" value="NZ_JBEZVI010000013.1"/>
</dbReference>
<evidence type="ECO:0000256" key="1">
    <source>
        <dbReference type="ARBA" id="ARBA00023125"/>
    </source>
</evidence>
<dbReference type="InterPro" id="IPR050109">
    <property type="entry name" value="HTH-type_TetR-like_transc_reg"/>
</dbReference>
<sequence>MSPKQQRGAATAAQVLDRALEIYAADGEAGLTLGAITAASGVSAGSIYHHFGSLPGVLTALAQRWLARLLTELTAALEQVPDARSGVRAVVRVYLRFVQEHPDASRLMHSAPVDREAMARAPQLRGSQEARLAPLAAWLHAHQQAGELAELPLPVLESLILGPITAVARRWLSLGDVDLDTAVREMPERIWRSVSA</sequence>
<dbReference type="Pfam" id="PF00440">
    <property type="entry name" value="TetR_N"/>
    <property type="match status" value="1"/>
</dbReference>
<comment type="caution">
    <text evidence="4">The sequence shown here is derived from an EMBL/GenBank/DDBJ whole genome shotgun (WGS) entry which is preliminary data.</text>
</comment>
<dbReference type="PANTHER" id="PTHR30055">
    <property type="entry name" value="HTH-TYPE TRANSCRIPTIONAL REGULATOR RUTR"/>
    <property type="match status" value="1"/>
</dbReference>
<dbReference type="SUPFAM" id="SSF48498">
    <property type="entry name" value="Tetracyclin repressor-like, C-terminal domain"/>
    <property type="match status" value="1"/>
</dbReference>
<dbReference type="SUPFAM" id="SSF46689">
    <property type="entry name" value="Homeodomain-like"/>
    <property type="match status" value="1"/>
</dbReference>